<dbReference type="PANTHER" id="PTHR33055:SF16">
    <property type="entry name" value="TRANSPOSASE FOR INSERTION SEQUENCE ELEMENT IS1547"/>
    <property type="match status" value="1"/>
</dbReference>
<accession>A0A1D7W443</accession>
<dbReference type="PATRIC" id="fig|1703.10.peg.2089"/>
<feature type="domain" description="Transposase IS116/IS110/IS902 C-terminal" evidence="2">
    <location>
        <begin position="231"/>
        <end position="313"/>
    </location>
</feature>
<evidence type="ECO:0000259" key="2">
    <source>
        <dbReference type="Pfam" id="PF02371"/>
    </source>
</evidence>
<gene>
    <name evidence="3" type="ORF">BLSMQ_2027</name>
    <name evidence="4" type="ORF">BLSMQ_3716</name>
    <name evidence="5" type="ORF">CXR23_01515</name>
</gene>
<dbReference type="Pfam" id="PF01548">
    <property type="entry name" value="DEDD_Tnp_IS110"/>
    <property type="match status" value="1"/>
</dbReference>
<dbReference type="EMBL" id="CP017150">
    <property type="protein sequence ID" value="AOP53735.1"/>
    <property type="molecule type" value="Genomic_DNA"/>
</dbReference>
<protein>
    <submittedName>
        <fullName evidence="5">IS110 family transposase</fullName>
    </submittedName>
    <submittedName>
        <fullName evidence="3">Mobile element protein</fullName>
    </submittedName>
</protein>
<evidence type="ECO:0000313" key="5">
    <source>
        <dbReference type="EMBL" id="AZT91987.1"/>
    </source>
</evidence>
<dbReference type="GO" id="GO:0003677">
    <property type="term" value="F:DNA binding"/>
    <property type="evidence" value="ECO:0007669"/>
    <property type="project" value="InterPro"/>
</dbReference>
<dbReference type="GO" id="GO:0004803">
    <property type="term" value="F:transposase activity"/>
    <property type="evidence" value="ECO:0007669"/>
    <property type="project" value="InterPro"/>
</dbReference>
<evidence type="ECO:0000313" key="3">
    <source>
        <dbReference type="EMBL" id="AOP53735.1"/>
    </source>
</evidence>
<reference evidence="5 7" key="3">
    <citation type="submission" date="2017-12" db="EMBL/GenBank/DDBJ databases">
        <authorList>
            <person name="Levesque S."/>
        </authorList>
    </citation>
    <scope>NUCLEOTIDE SEQUENCE [LARGE SCALE GENOMIC DNA]</scope>
    <source>
        <strain evidence="5 7">SMQ-1417</strain>
    </source>
</reference>
<dbReference type="PANTHER" id="PTHR33055">
    <property type="entry name" value="TRANSPOSASE FOR INSERTION SEQUENCE ELEMENT IS1111A"/>
    <property type="match status" value="1"/>
</dbReference>
<evidence type="ECO:0000313" key="6">
    <source>
        <dbReference type="Proteomes" id="UP000094793"/>
    </source>
</evidence>
<organism evidence="3 6">
    <name type="scientific">Brevibacterium aurantiacum</name>
    <dbReference type="NCBI Taxonomy" id="273384"/>
    <lineage>
        <taxon>Bacteria</taxon>
        <taxon>Bacillati</taxon>
        <taxon>Actinomycetota</taxon>
        <taxon>Actinomycetes</taxon>
        <taxon>Micrococcales</taxon>
        <taxon>Brevibacteriaceae</taxon>
        <taxon>Brevibacterium</taxon>
    </lineage>
</organism>
<dbReference type="NCBIfam" id="NF033542">
    <property type="entry name" value="transpos_IS110"/>
    <property type="match status" value="1"/>
</dbReference>
<dbReference type="Proteomes" id="UP000283000">
    <property type="component" value="Chromosome"/>
</dbReference>
<dbReference type="RefSeq" id="WP_083248732.1">
    <property type="nucleotide sequence ID" value="NZ_CP017150.1"/>
</dbReference>
<reference evidence="3" key="1">
    <citation type="submission" date="2016-09" db="EMBL/GenBank/DDBJ databases">
        <title>Complete Genome Sequence of Brevibacterium aurantiacum SMQ-1335.</title>
        <authorList>
            <person name="de Melo A.G."/>
            <person name="Labrie S.J."/>
            <person name="Dumaresq J."/>
            <person name="Roberts R.J."/>
            <person name="Tremblay D.M."/>
            <person name="Moineau S."/>
        </authorList>
    </citation>
    <scope>NUCLEOTIDE SEQUENCE</scope>
    <source>
        <strain evidence="3">SMQ-1335</strain>
    </source>
</reference>
<feature type="domain" description="Transposase IS110-like N-terminal" evidence="1">
    <location>
        <begin position="12"/>
        <end position="156"/>
    </location>
</feature>
<dbReference type="InterPro" id="IPR047650">
    <property type="entry name" value="Transpos_IS110"/>
</dbReference>
<dbReference type="EMBL" id="CP017150">
    <property type="protein sequence ID" value="AOP55414.1"/>
    <property type="molecule type" value="Genomic_DNA"/>
</dbReference>
<evidence type="ECO:0000259" key="1">
    <source>
        <dbReference type="Pfam" id="PF01548"/>
    </source>
</evidence>
<dbReference type="KEGG" id="blin:BLSMQ_2027"/>
<dbReference type="EMBL" id="CP025330">
    <property type="protein sequence ID" value="AZT91987.1"/>
    <property type="molecule type" value="Genomic_DNA"/>
</dbReference>
<name>A0A1D7W443_BREAU</name>
<sequence length="355" mass="38685">MMNDKQVKVYGGIDTHADTHHLAVIDQAGRRLADAQIPTTATGYQAALRFLGSWPGLVSVGIECTGSYGAAVTRVVREAGITVFEVNRPNRFDRRLHGKSDPFDAYSAAEAVLGGRASAAPKGGDGLVESLRVLRTSRSSALQARTATINQIKGMLITAPEDLRTRYKGLSTPKLIAALAASRPTATPVTAAEATAYSLRLLARRWQALTGQIEDLAGHLQRLLDDHAPDLMRVFGCGRDTVAQLLITAGDNPDRLRSEAAFAALAGVCPIPASSGKTKRHRLNRAGDRQANSALYHIVMVRLRYNQETRDYVARRTAEGKTKMEIIRCLKRYLVRQLYPLIVETLHPRKEVAAA</sequence>
<dbReference type="KEGG" id="blin:BLSMQ_3716"/>
<reference evidence="5 7" key="4">
    <citation type="submission" date="2019-01" db="EMBL/GenBank/DDBJ databases">
        <title>Comparative genomic analysis of Brevibacterium aurantiacum sheds light on its evolution and its adaptation to smear-ripened cheeses.</title>
        <authorList>
            <person name="Moineau S."/>
        </authorList>
    </citation>
    <scope>NUCLEOTIDE SEQUENCE [LARGE SCALE GENOMIC DNA]</scope>
    <source>
        <strain evidence="5 7">SMQ-1417</strain>
    </source>
</reference>
<dbReference type="OrthoDB" id="4337860at2"/>
<dbReference type="Pfam" id="PF02371">
    <property type="entry name" value="Transposase_20"/>
    <property type="match status" value="1"/>
</dbReference>
<dbReference type="InterPro" id="IPR002525">
    <property type="entry name" value="Transp_IS110-like_N"/>
</dbReference>
<proteinExistence type="predicted"/>
<dbReference type="GO" id="GO:0006313">
    <property type="term" value="P:DNA transposition"/>
    <property type="evidence" value="ECO:0007669"/>
    <property type="project" value="InterPro"/>
</dbReference>
<dbReference type="Proteomes" id="UP000094793">
    <property type="component" value="Chromosome"/>
</dbReference>
<dbReference type="AlphaFoldDB" id="A0A1D7W443"/>
<evidence type="ECO:0000313" key="7">
    <source>
        <dbReference type="Proteomes" id="UP000283000"/>
    </source>
</evidence>
<reference evidence="6" key="2">
    <citation type="submission" date="2016-09" db="EMBL/GenBank/DDBJ databases">
        <title>Complete Genome Sequence of Brevibacterium linens SMQ-1335.</title>
        <authorList>
            <person name="de Melo A.G."/>
            <person name="Labrie S.J."/>
            <person name="Dumaresq J."/>
            <person name="Roberts R.J."/>
            <person name="Tremblay D.M."/>
            <person name="Moineau S."/>
        </authorList>
    </citation>
    <scope>NUCLEOTIDE SEQUENCE [LARGE SCALE GENOMIC DNA]</scope>
    <source>
        <strain evidence="6">SMQ-1335</strain>
    </source>
</reference>
<dbReference type="InterPro" id="IPR003346">
    <property type="entry name" value="Transposase_20"/>
</dbReference>
<evidence type="ECO:0000313" key="4">
    <source>
        <dbReference type="EMBL" id="AOP55414.1"/>
    </source>
</evidence>